<protein>
    <submittedName>
        <fullName evidence="2">Uncharacterized protein</fullName>
    </submittedName>
</protein>
<proteinExistence type="predicted"/>
<organism evidence="2">
    <name type="scientific">hydrothermal vent metagenome</name>
    <dbReference type="NCBI Taxonomy" id="652676"/>
    <lineage>
        <taxon>unclassified sequences</taxon>
        <taxon>metagenomes</taxon>
        <taxon>ecological metagenomes</taxon>
    </lineage>
</organism>
<dbReference type="EMBL" id="UOET01000374">
    <property type="protein sequence ID" value="VAW29506.1"/>
    <property type="molecule type" value="Genomic_DNA"/>
</dbReference>
<accession>A0A3B0VC08</accession>
<name>A0A3B0VC08_9ZZZZ</name>
<dbReference type="AlphaFoldDB" id="A0A3B0VC08"/>
<reference evidence="2" key="1">
    <citation type="submission" date="2018-06" db="EMBL/GenBank/DDBJ databases">
        <authorList>
            <person name="Zhirakovskaya E."/>
        </authorList>
    </citation>
    <scope>NUCLEOTIDE SEQUENCE</scope>
</reference>
<gene>
    <name evidence="2" type="ORF">MNBD_BACTEROID07-1449</name>
</gene>
<feature type="region of interest" description="Disordered" evidence="1">
    <location>
        <begin position="1"/>
        <end position="32"/>
    </location>
</feature>
<evidence type="ECO:0000256" key="1">
    <source>
        <dbReference type="SAM" id="MobiDB-lite"/>
    </source>
</evidence>
<sequence length="32" mass="3665">MAKIAQKKRGNQDGYLSKTNNYENPLNKAKKL</sequence>
<evidence type="ECO:0000313" key="2">
    <source>
        <dbReference type="EMBL" id="VAW29506.1"/>
    </source>
</evidence>